<evidence type="ECO:0000313" key="1">
    <source>
        <dbReference type="EMBL" id="WDF67013.1"/>
    </source>
</evidence>
<gene>
    <name evidence="1" type="ORF">PQ465_11920</name>
</gene>
<keyword evidence="2" id="KW-1185">Reference proteome</keyword>
<sequence>MEICEIKLESSIVVGSAVIRPVDQNNQVLDEWDTEANETKTYNW</sequence>
<organism evidence="1 2">
    <name type="scientific">Sphingobacterium oryzagri</name>
    <dbReference type="NCBI Taxonomy" id="3025669"/>
    <lineage>
        <taxon>Bacteria</taxon>
        <taxon>Pseudomonadati</taxon>
        <taxon>Bacteroidota</taxon>
        <taxon>Sphingobacteriia</taxon>
        <taxon>Sphingobacteriales</taxon>
        <taxon>Sphingobacteriaceae</taxon>
        <taxon>Sphingobacterium</taxon>
    </lineage>
</organism>
<accession>A0ABY7WCT6</accession>
<dbReference type="EMBL" id="CP117880">
    <property type="protein sequence ID" value="WDF67013.1"/>
    <property type="molecule type" value="Genomic_DNA"/>
</dbReference>
<evidence type="ECO:0000313" key="2">
    <source>
        <dbReference type="Proteomes" id="UP001221558"/>
    </source>
</evidence>
<dbReference type="Proteomes" id="UP001221558">
    <property type="component" value="Chromosome"/>
</dbReference>
<protein>
    <submittedName>
        <fullName evidence="1">Uncharacterized protein</fullName>
    </submittedName>
</protein>
<name>A0ABY7WCT6_9SPHI</name>
<dbReference type="RefSeq" id="WP_274265749.1">
    <property type="nucleotide sequence ID" value="NZ_CP117880.1"/>
</dbReference>
<reference evidence="1 2" key="1">
    <citation type="submission" date="2023-02" db="EMBL/GenBank/DDBJ databases">
        <title>Genome sequence of Sphingobacterium sp. KACC 22765.</title>
        <authorList>
            <person name="Kim S."/>
            <person name="Heo J."/>
            <person name="Kwon S.-W."/>
        </authorList>
    </citation>
    <scope>NUCLEOTIDE SEQUENCE [LARGE SCALE GENOMIC DNA]</scope>
    <source>
        <strain evidence="1 2">KACC 22765</strain>
    </source>
</reference>
<proteinExistence type="predicted"/>